<evidence type="ECO:0000313" key="1">
    <source>
        <dbReference type="EMBL" id="KAI3703791.1"/>
    </source>
</evidence>
<proteinExistence type="predicted"/>
<gene>
    <name evidence="1" type="ORF">L1987_73986</name>
</gene>
<reference evidence="2" key="1">
    <citation type="journal article" date="2022" name="Mol. Ecol. Resour.">
        <title>The genomes of chicory, endive, great burdock and yacon provide insights into Asteraceae palaeo-polyploidization history and plant inulin production.</title>
        <authorList>
            <person name="Fan W."/>
            <person name="Wang S."/>
            <person name="Wang H."/>
            <person name="Wang A."/>
            <person name="Jiang F."/>
            <person name="Liu H."/>
            <person name="Zhao H."/>
            <person name="Xu D."/>
            <person name="Zhang Y."/>
        </authorList>
    </citation>
    <scope>NUCLEOTIDE SEQUENCE [LARGE SCALE GENOMIC DNA]</scope>
    <source>
        <strain evidence="2">cv. Yunnan</strain>
    </source>
</reference>
<comment type="caution">
    <text evidence="1">The sequence shown here is derived from an EMBL/GenBank/DDBJ whole genome shotgun (WGS) entry which is preliminary data.</text>
</comment>
<dbReference type="Proteomes" id="UP001056120">
    <property type="component" value="Linkage Group LG25"/>
</dbReference>
<sequence length="102" mass="11592">MASDKTQGWSGDSSDQYMEYRQLINFDLSYAAFQAIAHTYHLILAYLFILSSSSASTRFDDWVLNWGKDELIKMDSASVVMSFMAFLGFAIISIIFAYNLCD</sequence>
<evidence type="ECO:0000313" key="2">
    <source>
        <dbReference type="Proteomes" id="UP001056120"/>
    </source>
</evidence>
<organism evidence="1 2">
    <name type="scientific">Smallanthus sonchifolius</name>
    <dbReference type="NCBI Taxonomy" id="185202"/>
    <lineage>
        <taxon>Eukaryota</taxon>
        <taxon>Viridiplantae</taxon>
        <taxon>Streptophyta</taxon>
        <taxon>Embryophyta</taxon>
        <taxon>Tracheophyta</taxon>
        <taxon>Spermatophyta</taxon>
        <taxon>Magnoliopsida</taxon>
        <taxon>eudicotyledons</taxon>
        <taxon>Gunneridae</taxon>
        <taxon>Pentapetalae</taxon>
        <taxon>asterids</taxon>
        <taxon>campanulids</taxon>
        <taxon>Asterales</taxon>
        <taxon>Asteraceae</taxon>
        <taxon>Asteroideae</taxon>
        <taxon>Heliantheae alliance</taxon>
        <taxon>Millerieae</taxon>
        <taxon>Smallanthus</taxon>
    </lineage>
</organism>
<dbReference type="EMBL" id="CM042042">
    <property type="protein sequence ID" value="KAI3703791.1"/>
    <property type="molecule type" value="Genomic_DNA"/>
</dbReference>
<accession>A0ACB9A1C7</accession>
<keyword evidence="2" id="KW-1185">Reference proteome</keyword>
<name>A0ACB9A1C7_9ASTR</name>
<reference evidence="1 2" key="2">
    <citation type="journal article" date="2022" name="Mol. Ecol. Resour.">
        <title>The genomes of chicory, endive, great burdock and yacon provide insights into Asteraceae paleo-polyploidization history and plant inulin production.</title>
        <authorList>
            <person name="Fan W."/>
            <person name="Wang S."/>
            <person name="Wang H."/>
            <person name="Wang A."/>
            <person name="Jiang F."/>
            <person name="Liu H."/>
            <person name="Zhao H."/>
            <person name="Xu D."/>
            <person name="Zhang Y."/>
        </authorList>
    </citation>
    <scope>NUCLEOTIDE SEQUENCE [LARGE SCALE GENOMIC DNA]</scope>
    <source>
        <strain evidence="2">cv. Yunnan</strain>
        <tissue evidence="1">Leaves</tissue>
    </source>
</reference>
<protein>
    <submittedName>
        <fullName evidence="1">Uncharacterized protein</fullName>
    </submittedName>
</protein>